<evidence type="ECO:0000256" key="1">
    <source>
        <dbReference type="SAM" id="MobiDB-lite"/>
    </source>
</evidence>
<evidence type="ECO:0000259" key="2">
    <source>
        <dbReference type="Pfam" id="PF13401"/>
    </source>
</evidence>
<accession>A0A6N7L1R2</accession>
<dbReference type="Pfam" id="PF13401">
    <property type="entry name" value="AAA_22"/>
    <property type="match status" value="1"/>
</dbReference>
<evidence type="ECO:0000313" key="3">
    <source>
        <dbReference type="EMBL" id="MQS17926.1"/>
    </source>
</evidence>
<dbReference type="InterPro" id="IPR049945">
    <property type="entry name" value="AAA_22"/>
</dbReference>
<name>A0A6N7L1R2_9ACTN</name>
<dbReference type="OrthoDB" id="3865847at2"/>
<dbReference type="InterPro" id="IPR027417">
    <property type="entry name" value="P-loop_NTPase"/>
</dbReference>
<feature type="domain" description="ORC1/DEAH AAA+ ATPase" evidence="2">
    <location>
        <begin position="112"/>
        <end position="238"/>
    </location>
</feature>
<dbReference type="SUPFAM" id="SSF52540">
    <property type="entry name" value="P-loop containing nucleoside triphosphate hydrolases"/>
    <property type="match status" value="1"/>
</dbReference>
<protein>
    <submittedName>
        <fullName evidence="3">AAA family ATPase</fullName>
    </submittedName>
</protein>
<proteinExistence type="predicted"/>
<dbReference type="GO" id="GO:0016887">
    <property type="term" value="F:ATP hydrolysis activity"/>
    <property type="evidence" value="ECO:0007669"/>
    <property type="project" value="InterPro"/>
</dbReference>
<dbReference type="AlphaFoldDB" id="A0A6N7L1R2"/>
<gene>
    <name evidence="3" type="ORF">F7Q99_38495</name>
</gene>
<comment type="caution">
    <text evidence="3">The sequence shown here is derived from an EMBL/GenBank/DDBJ whole genome shotgun (WGS) entry which is preliminary data.</text>
</comment>
<dbReference type="RefSeq" id="WP_153471802.1">
    <property type="nucleotide sequence ID" value="NZ_WBOF01000008.1"/>
</dbReference>
<feature type="region of interest" description="Disordered" evidence="1">
    <location>
        <begin position="374"/>
        <end position="422"/>
    </location>
</feature>
<sequence length="452" mass="50031">MTDAAPTHPLAEILGGKPPRRDTHEGWQYYCRSRRSFVPAPRLSLDQWQAMSDRDKALHNLHRTATHVNMPLQETPMAKRVASLVDRRIRGNAMRLTSATWPGVMVFGLGYQGKTETVCDIAAEFEVTFREAGHQINPHAMPGTRALHAPVVYVQTPVTATPKSTCQAILDFFGAHTKGLTLPQLVQQVAASLDGHGVRALILDDITRLRMHRADDQDVLDLIRAFMSMNVTLVLIGADIPGSGLLRKAKWDSRARQWVFPPSASTHVHGLEVTQTERRFDLVELGTFECTTSEGIEAFLDHLAGLEDGLRLFKAWPGMLTGGTMPEYLRRRTNGVIGLLARLIEDGAMEAMASGKEYLDEELLDTITISLDALGPRSRSRGDPHRSGPLLFQGEEASDPTAEAPAQHRLRRPRPQGSRGRGLSRWFLAVTHTLRCQGAWPRCPARACPDSS</sequence>
<dbReference type="EMBL" id="WBOF01000008">
    <property type="protein sequence ID" value="MQS17926.1"/>
    <property type="molecule type" value="Genomic_DNA"/>
</dbReference>
<reference evidence="3 4" key="1">
    <citation type="submission" date="2019-09" db="EMBL/GenBank/DDBJ databases">
        <title>Genome Sequences of Streptomyces kaniharaensis ATCC 21070.</title>
        <authorList>
            <person name="Zhu W."/>
            <person name="De Crecy-Lagard V."/>
            <person name="Richards N.G."/>
        </authorList>
    </citation>
    <scope>NUCLEOTIDE SEQUENCE [LARGE SCALE GENOMIC DNA]</scope>
    <source>
        <strain evidence="3 4">SF-557</strain>
    </source>
</reference>
<keyword evidence="4" id="KW-1185">Reference proteome</keyword>
<evidence type="ECO:0000313" key="4">
    <source>
        <dbReference type="Proteomes" id="UP000450000"/>
    </source>
</evidence>
<dbReference type="Proteomes" id="UP000450000">
    <property type="component" value="Unassembled WGS sequence"/>
</dbReference>
<organism evidence="3 4">
    <name type="scientific">Streptomyces kaniharaensis</name>
    <dbReference type="NCBI Taxonomy" id="212423"/>
    <lineage>
        <taxon>Bacteria</taxon>
        <taxon>Bacillati</taxon>
        <taxon>Actinomycetota</taxon>
        <taxon>Actinomycetes</taxon>
        <taxon>Kitasatosporales</taxon>
        <taxon>Streptomycetaceae</taxon>
        <taxon>Streptomyces</taxon>
    </lineage>
</organism>